<name>A0A0F9HXB6_9ZZZZ</name>
<organism evidence="1">
    <name type="scientific">marine sediment metagenome</name>
    <dbReference type="NCBI Taxonomy" id="412755"/>
    <lineage>
        <taxon>unclassified sequences</taxon>
        <taxon>metagenomes</taxon>
        <taxon>ecological metagenomes</taxon>
    </lineage>
</organism>
<proteinExistence type="predicted"/>
<accession>A0A0F9HXB6</accession>
<evidence type="ECO:0000313" key="1">
    <source>
        <dbReference type="EMBL" id="KKL86360.1"/>
    </source>
</evidence>
<sequence length="45" mass="4726">MAKKTIIVKSYNNNRDQVVATAVAITPGMLLERTSGGLVQAHSAA</sequence>
<dbReference type="EMBL" id="LAZR01021139">
    <property type="protein sequence ID" value="KKL86360.1"/>
    <property type="molecule type" value="Genomic_DNA"/>
</dbReference>
<gene>
    <name evidence="1" type="ORF">LCGC14_1945480</name>
</gene>
<comment type="caution">
    <text evidence="1">The sequence shown here is derived from an EMBL/GenBank/DDBJ whole genome shotgun (WGS) entry which is preliminary data.</text>
</comment>
<protein>
    <submittedName>
        <fullName evidence="1">Uncharacterized protein</fullName>
    </submittedName>
</protein>
<reference evidence="1" key="1">
    <citation type="journal article" date="2015" name="Nature">
        <title>Complex archaea that bridge the gap between prokaryotes and eukaryotes.</title>
        <authorList>
            <person name="Spang A."/>
            <person name="Saw J.H."/>
            <person name="Jorgensen S.L."/>
            <person name="Zaremba-Niedzwiedzka K."/>
            <person name="Martijn J."/>
            <person name="Lind A.E."/>
            <person name="van Eijk R."/>
            <person name="Schleper C."/>
            <person name="Guy L."/>
            <person name="Ettema T.J."/>
        </authorList>
    </citation>
    <scope>NUCLEOTIDE SEQUENCE</scope>
</reference>
<dbReference type="AlphaFoldDB" id="A0A0F9HXB6"/>
<feature type="non-terminal residue" evidence="1">
    <location>
        <position position="45"/>
    </location>
</feature>